<feature type="compositionally biased region" description="Polar residues" evidence="1">
    <location>
        <begin position="93"/>
        <end position="104"/>
    </location>
</feature>
<keyword evidence="3" id="KW-1185">Reference proteome</keyword>
<dbReference type="AlphaFoldDB" id="A0AAN6PUZ0"/>
<evidence type="ECO:0000313" key="2">
    <source>
        <dbReference type="EMBL" id="KAK4096545.1"/>
    </source>
</evidence>
<dbReference type="EMBL" id="MU863708">
    <property type="protein sequence ID" value="KAK4096545.1"/>
    <property type="molecule type" value="Genomic_DNA"/>
</dbReference>
<name>A0AAN6PUZ0_9PEZI</name>
<feature type="compositionally biased region" description="Polar residues" evidence="1">
    <location>
        <begin position="56"/>
        <end position="73"/>
    </location>
</feature>
<reference evidence="2" key="1">
    <citation type="journal article" date="2023" name="Mol. Phylogenet. Evol.">
        <title>Genome-scale phylogeny and comparative genomics of the fungal order Sordariales.</title>
        <authorList>
            <person name="Hensen N."/>
            <person name="Bonometti L."/>
            <person name="Westerberg I."/>
            <person name="Brannstrom I.O."/>
            <person name="Guillou S."/>
            <person name="Cros-Aarteil S."/>
            <person name="Calhoun S."/>
            <person name="Haridas S."/>
            <person name="Kuo A."/>
            <person name="Mondo S."/>
            <person name="Pangilinan J."/>
            <person name="Riley R."/>
            <person name="LaButti K."/>
            <person name="Andreopoulos B."/>
            <person name="Lipzen A."/>
            <person name="Chen C."/>
            <person name="Yan M."/>
            <person name="Daum C."/>
            <person name="Ng V."/>
            <person name="Clum A."/>
            <person name="Steindorff A."/>
            <person name="Ohm R.A."/>
            <person name="Martin F."/>
            <person name="Silar P."/>
            <person name="Natvig D.O."/>
            <person name="Lalanne C."/>
            <person name="Gautier V."/>
            <person name="Ament-Velasquez S.L."/>
            <person name="Kruys A."/>
            <person name="Hutchinson M.I."/>
            <person name="Powell A.J."/>
            <person name="Barry K."/>
            <person name="Miller A.N."/>
            <person name="Grigoriev I.V."/>
            <person name="Debuchy R."/>
            <person name="Gladieux P."/>
            <person name="Hiltunen Thoren M."/>
            <person name="Johannesson H."/>
        </authorList>
    </citation>
    <scope>NUCLEOTIDE SEQUENCE</scope>
    <source>
        <strain evidence="2">CBS 757.83</strain>
    </source>
</reference>
<reference evidence="2" key="2">
    <citation type="submission" date="2023-05" db="EMBL/GenBank/DDBJ databases">
        <authorList>
            <consortium name="Lawrence Berkeley National Laboratory"/>
            <person name="Steindorff A."/>
            <person name="Hensen N."/>
            <person name="Bonometti L."/>
            <person name="Westerberg I."/>
            <person name="Brannstrom I.O."/>
            <person name="Guillou S."/>
            <person name="Cros-Aarteil S."/>
            <person name="Calhoun S."/>
            <person name="Haridas S."/>
            <person name="Kuo A."/>
            <person name="Mondo S."/>
            <person name="Pangilinan J."/>
            <person name="Riley R."/>
            <person name="Labutti K."/>
            <person name="Andreopoulos B."/>
            <person name="Lipzen A."/>
            <person name="Chen C."/>
            <person name="Yanf M."/>
            <person name="Daum C."/>
            <person name="Ng V."/>
            <person name="Clum A."/>
            <person name="Ohm R."/>
            <person name="Martin F."/>
            <person name="Silar P."/>
            <person name="Natvig D."/>
            <person name="Lalanne C."/>
            <person name="Gautier V."/>
            <person name="Ament-Velasquez S.L."/>
            <person name="Kruys A."/>
            <person name="Hutchinson M.I."/>
            <person name="Powell A.J."/>
            <person name="Barry K."/>
            <person name="Miller A.N."/>
            <person name="Grigoriev I.V."/>
            <person name="Debuchy R."/>
            <person name="Gladieux P."/>
            <person name="Thoren M.H."/>
            <person name="Johannesson H."/>
        </authorList>
    </citation>
    <scope>NUCLEOTIDE SEQUENCE</scope>
    <source>
        <strain evidence="2">CBS 757.83</strain>
    </source>
</reference>
<dbReference type="Proteomes" id="UP001305647">
    <property type="component" value="Unassembled WGS sequence"/>
</dbReference>
<sequence>MPSTLRSKQAVVYGSACNKMEAQFKEKHELLTGKKTASSPRASTSPAADSGPLRQTKPSPQSALQAQPNTKPGVSQPIKKPKPSRSSPPKPAQENSRPPGSSTLVRGPVPSKWAARMSAQQKPRPTSSKSTQQPELHGRSS</sequence>
<comment type="caution">
    <text evidence="2">The sequence shown here is derived from an EMBL/GenBank/DDBJ whole genome shotgun (WGS) entry which is preliminary data.</text>
</comment>
<evidence type="ECO:0000313" key="3">
    <source>
        <dbReference type="Proteomes" id="UP001305647"/>
    </source>
</evidence>
<feature type="compositionally biased region" description="Polar residues" evidence="1">
    <location>
        <begin position="118"/>
        <end position="135"/>
    </location>
</feature>
<organism evidence="2 3">
    <name type="scientific">Parathielavia hyrcaniae</name>
    <dbReference type="NCBI Taxonomy" id="113614"/>
    <lineage>
        <taxon>Eukaryota</taxon>
        <taxon>Fungi</taxon>
        <taxon>Dikarya</taxon>
        <taxon>Ascomycota</taxon>
        <taxon>Pezizomycotina</taxon>
        <taxon>Sordariomycetes</taxon>
        <taxon>Sordariomycetidae</taxon>
        <taxon>Sordariales</taxon>
        <taxon>Chaetomiaceae</taxon>
        <taxon>Parathielavia</taxon>
    </lineage>
</organism>
<protein>
    <submittedName>
        <fullName evidence="2">Uncharacterized protein</fullName>
    </submittedName>
</protein>
<evidence type="ECO:0000256" key="1">
    <source>
        <dbReference type="SAM" id="MobiDB-lite"/>
    </source>
</evidence>
<proteinExistence type="predicted"/>
<feature type="compositionally biased region" description="Low complexity" evidence="1">
    <location>
        <begin position="36"/>
        <end position="48"/>
    </location>
</feature>
<feature type="region of interest" description="Disordered" evidence="1">
    <location>
        <begin position="28"/>
        <end position="141"/>
    </location>
</feature>
<accession>A0AAN6PUZ0</accession>
<gene>
    <name evidence="2" type="ORF">N658DRAFT_347769</name>
</gene>